<dbReference type="EMBL" id="CP036348">
    <property type="protein sequence ID" value="QDV68010.1"/>
    <property type="molecule type" value="Genomic_DNA"/>
</dbReference>
<protein>
    <submittedName>
        <fullName evidence="2">Uncharacterized protein</fullName>
    </submittedName>
</protein>
<evidence type="ECO:0000313" key="2">
    <source>
        <dbReference type="EMBL" id="QDV68010.1"/>
    </source>
</evidence>
<accession>A0A518JR34</accession>
<evidence type="ECO:0000313" key="3">
    <source>
        <dbReference type="Proteomes" id="UP000315082"/>
    </source>
</evidence>
<keyword evidence="1" id="KW-1133">Transmembrane helix</keyword>
<keyword evidence="3" id="KW-1185">Reference proteome</keyword>
<evidence type="ECO:0000256" key="1">
    <source>
        <dbReference type="SAM" id="Phobius"/>
    </source>
</evidence>
<gene>
    <name evidence="2" type="ORF">Poly24_17160</name>
</gene>
<feature type="transmembrane region" description="Helical" evidence="1">
    <location>
        <begin position="6"/>
        <end position="24"/>
    </location>
</feature>
<dbReference type="KEGG" id="rcf:Poly24_17160"/>
<organism evidence="2 3">
    <name type="scientific">Rosistilla carotiformis</name>
    <dbReference type="NCBI Taxonomy" id="2528017"/>
    <lineage>
        <taxon>Bacteria</taxon>
        <taxon>Pseudomonadati</taxon>
        <taxon>Planctomycetota</taxon>
        <taxon>Planctomycetia</taxon>
        <taxon>Pirellulales</taxon>
        <taxon>Pirellulaceae</taxon>
        <taxon>Rosistilla</taxon>
    </lineage>
</organism>
<dbReference type="Proteomes" id="UP000315082">
    <property type="component" value="Chromosome"/>
</dbReference>
<keyword evidence="1" id="KW-0472">Membrane</keyword>
<sequence>MENLNIAGAIASIGAAIFACWQAYSAKNYRDEIQTQRTKQLLIELLSLGNRARSDCRKIGTQISAQARGVDRQAVLDVLREFSEKFRDNLHRFKSDEISKTIVVLLQHITKYASTEEESKRRETADEMYDNVSFLIADITRRLDSKL</sequence>
<reference evidence="2 3" key="1">
    <citation type="submission" date="2019-02" db="EMBL/GenBank/DDBJ databases">
        <title>Deep-cultivation of Planctomycetes and their phenomic and genomic characterization uncovers novel biology.</title>
        <authorList>
            <person name="Wiegand S."/>
            <person name="Jogler M."/>
            <person name="Boedeker C."/>
            <person name="Pinto D."/>
            <person name="Vollmers J."/>
            <person name="Rivas-Marin E."/>
            <person name="Kohn T."/>
            <person name="Peeters S.H."/>
            <person name="Heuer A."/>
            <person name="Rast P."/>
            <person name="Oberbeckmann S."/>
            <person name="Bunk B."/>
            <person name="Jeske O."/>
            <person name="Meyerdierks A."/>
            <person name="Storesund J.E."/>
            <person name="Kallscheuer N."/>
            <person name="Luecker S."/>
            <person name="Lage O.M."/>
            <person name="Pohl T."/>
            <person name="Merkel B.J."/>
            <person name="Hornburger P."/>
            <person name="Mueller R.-W."/>
            <person name="Bruemmer F."/>
            <person name="Labrenz M."/>
            <person name="Spormann A.M."/>
            <person name="Op den Camp H."/>
            <person name="Overmann J."/>
            <person name="Amann R."/>
            <person name="Jetten M.S.M."/>
            <person name="Mascher T."/>
            <person name="Medema M.H."/>
            <person name="Devos D.P."/>
            <person name="Kaster A.-K."/>
            <person name="Ovreas L."/>
            <person name="Rohde M."/>
            <person name="Galperin M.Y."/>
            <person name="Jogler C."/>
        </authorList>
    </citation>
    <scope>NUCLEOTIDE SEQUENCE [LARGE SCALE GENOMIC DNA]</scope>
    <source>
        <strain evidence="2 3">Poly24</strain>
    </source>
</reference>
<dbReference type="RefSeq" id="WP_145093175.1">
    <property type="nucleotide sequence ID" value="NZ_CP036348.1"/>
</dbReference>
<proteinExistence type="predicted"/>
<keyword evidence="1" id="KW-0812">Transmembrane</keyword>
<dbReference type="AlphaFoldDB" id="A0A518JR34"/>
<name>A0A518JR34_9BACT</name>